<accession>A0AAC9YQH4</accession>
<comment type="catalytic activity">
    <reaction evidence="10">
        <text>adenosine + phosphate = alpha-D-ribose 1-phosphate + adenine</text>
        <dbReference type="Rhea" id="RHEA:27642"/>
        <dbReference type="ChEBI" id="CHEBI:16335"/>
        <dbReference type="ChEBI" id="CHEBI:16708"/>
        <dbReference type="ChEBI" id="CHEBI:43474"/>
        <dbReference type="ChEBI" id="CHEBI:57720"/>
        <dbReference type="EC" id="2.4.2.1"/>
    </reaction>
    <physiologicalReaction direction="left-to-right" evidence="10">
        <dbReference type="Rhea" id="RHEA:27643"/>
    </physiologicalReaction>
</comment>
<dbReference type="PANTHER" id="PTHR30616">
    <property type="entry name" value="UNCHARACTERIZED PROTEIN YFIH"/>
    <property type="match status" value="1"/>
</dbReference>
<gene>
    <name evidence="13" type="ORF">A1s21148_02995</name>
</gene>
<evidence type="ECO:0000256" key="12">
    <source>
        <dbReference type="RuleBase" id="RU361274"/>
    </source>
</evidence>
<comment type="catalytic activity">
    <reaction evidence="1">
        <text>inosine + phosphate = alpha-D-ribose 1-phosphate + hypoxanthine</text>
        <dbReference type="Rhea" id="RHEA:27646"/>
        <dbReference type="ChEBI" id="CHEBI:17368"/>
        <dbReference type="ChEBI" id="CHEBI:17596"/>
        <dbReference type="ChEBI" id="CHEBI:43474"/>
        <dbReference type="ChEBI" id="CHEBI:57720"/>
        <dbReference type="EC" id="2.4.2.1"/>
    </reaction>
    <physiologicalReaction direction="left-to-right" evidence="1">
        <dbReference type="Rhea" id="RHEA:27647"/>
    </physiologicalReaction>
</comment>
<keyword evidence="5" id="KW-0479">Metal-binding</keyword>
<dbReference type="Gene3D" id="3.60.140.10">
    <property type="entry name" value="CNF1/YfiH-like putative cysteine hydrolases"/>
    <property type="match status" value="1"/>
</dbReference>
<dbReference type="GO" id="GO:0017061">
    <property type="term" value="F:S-methyl-5-thioadenosine phosphorylase activity"/>
    <property type="evidence" value="ECO:0007669"/>
    <property type="project" value="UniProtKB-EC"/>
</dbReference>
<evidence type="ECO:0000256" key="7">
    <source>
        <dbReference type="ARBA" id="ARBA00022833"/>
    </source>
</evidence>
<keyword evidence="14" id="KW-1185">Reference proteome</keyword>
<dbReference type="CDD" id="cd16833">
    <property type="entry name" value="YfiH"/>
    <property type="match status" value="1"/>
</dbReference>
<dbReference type="SUPFAM" id="SSF64438">
    <property type="entry name" value="CNF1/YfiH-like putative cysteine hydrolases"/>
    <property type="match status" value="1"/>
</dbReference>
<evidence type="ECO:0000256" key="11">
    <source>
        <dbReference type="ARBA" id="ARBA00049893"/>
    </source>
</evidence>
<evidence type="ECO:0000256" key="6">
    <source>
        <dbReference type="ARBA" id="ARBA00022801"/>
    </source>
</evidence>
<evidence type="ECO:0000256" key="4">
    <source>
        <dbReference type="ARBA" id="ARBA00022679"/>
    </source>
</evidence>
<dbReference type="RefSeq" id="WP_095670997.1">
    <property type="nucleotide sequence ID" value="NZ_CP016769.1"/>
</dbReference>
<comment type="catalytic activity">
    <reaction evidence="11">
        <text>S-methyl-5'-thioadenosine + phosphate = 5-(methylsulfanyl)-alpha-D-ribose 1-phosphate + adenine</text>
        <dbReference type="Rhea" id="RHEA:11852"/>
        <dbReference type="ChEBI" id="CHEBI:16708"/>
        <dbReference type="ChEBI" id="CHEBI:17509"/>
        <dbReference type="ChEBI" id="CHEBI:43474"/>
        <dbReference type="ChEBI" id="CHEBI:58533"/>
        <dbReference type="EC" id="2.4.2.28"/>
    </reaction>
    <physiologicalReaction direction="left-to-right" evidence="11">
        <dbReference type="Rhea" id="RHEA:11853"/>
    </physiologicalReaction>
</comment>
<dbReference type="GO" id="GO:0005507">
    <property type="term" value="F:copper ion binding"/>
    <property type="evidence" value="ECO:0007669"/>
    <property type="project" value="TreeGrafter"/>
</dbReference>
<proteinExistence type="inferred from homology"/>
<evidence type="ECO:0000256" key="1">
    <source>
        <dbReference type="ARBA" id="ARBA00000553"/>
    </source>
</evidence>
<evidence type="ECO:0000313" key="14">
    <source>
        <dbReference type="Proteomes" id="UP000217144"/>
    </source>
</evidence>
<protein>
    <recommendedName>
        <fullName evidence="12">Purine nucleoside phosphorylase</fullName>
    </recommendedName>
</protein>
<evidence type="ECO:0000256" key="3">
    <source>
        <dbReference type="ARBA" id="ARBA00007353"/>
    </source>
</evidence>
<comment type="similarity">
    <text evidence="3 12">Belongs to the purine nucleoside phosphorylase YfiH/LACC1 family.</text>
</comment>
<organism evidence="13 14">
    <name type="scientific">Candidatus Planktophila lacus</name>
    <dbReference type="NCBI Taxonomy" id="1884913"/>
    <lineage>
        <taxon>Bacteria</taxon>
        <taxon>Bacillati</taxon>
        <taxon>Actinomycetota</taxon>
        <taxon>Actinomycetes</taxon>
        <taxon>Candidatus Nanopelagicales</taxon>
        <taxon>Candidatus Nanopelagicaceae</taxon>
        <taxon>Candidatus Planktophila</taxon>
    </lineage>
</organism>
<dbReference type="NCBIfam" id="TIGR00726">
    <property type="entry name" value="peptidoglycan editing factor PgeF"/>
    <property type="match status" value="1"/>
</dbReference>
<dbReference type="InterPro" id="IPR038371">
    <property type="entry name" value="Cu_polyphenol_OxRdtase_sf"/>
</dbReference>
<dbReference type="GO" id="GO:0016787">
    <property type="term" value="F:hydrolase activity"/>
    <property type="evidence" value="ECO:0007669"/>
    <property type="project" value="UniProtKB-KW"/>
</dbReference>
<name>A0AAC9YQH4_9ACTN</name>
<evidence type="ECO:0000256" key="8">
    <source>
        <dbReference type="ARBA" id="ARBA00023008"/>
    </source>
</evidence>
<evidence type="ECO:0000313" key="13">
    <source>
        <dbReference type="EMBL" id="ASY10510.1"/>
    </source>
</evidence>
<dbReference type="Pfam" id="PF02578">
    <property type="entry name" value="Cu-oxidase_4"/>
    <property type="match status" value="1"/>
</dbReference>
<dbReference type="InterPro" id="IPR003730">
    <property type="entry name" value="Cu_polyphenol_OxRdtase"/>
</dbReference>
<dbReference type="PANTHER" id="PTHR30616:SF2">
    <property type="entry name" value="PURINE NUCLEOSIDE PHOSPHORYLASE LACC1"/>
    <property type="match status" value="1"/>
</dbReference>
<dbReference type="Proteomes" id="UP000217144">
    <property type="component" value="Chromosome"/>
</dbReference>
<keyword evidence="4" id="KW-0808">Transferase</keyword>
<comment type="function">
    <text evidence="2">Purine nucleoside enzyme that catalyzes the phosphorolysis of adenosine and inosine nucleosides, yielding D-ribose 1-phosphate and the respective free bases, adenine and hypoxanthine. Also catalyzes the phosphorolysis of S-methyl-5'-thioadenosine into adenine and S-methyl-5-thio-alpha-D-ribose 1-phosphate. Also has adenosine deaminase activity.</text>
</comment>
<keyword evidence="8" id="KW-0186">Copper</keyword>
<evidence type="ECO:0000256" key="5">
    <source>
        <dbReference type="ARBA" id="ARBA00022723"/>
    </source>
</evidence>
<dbReference type="EMBL" id="CP016769">
    <property type="protein sequence ID" value="ASY10510.1"/>
    <property type="molecule type" value="Genomic_DNA"/>
</dbReference>
<keyword evidence="7" id="KW-0862">Zinc</keyword>
<evidence type="ECO:0000256" key="9">
    <source>
        <dbReference type="ARBA" id="ARBA00047989"/>
    </source>
</evidence>
<dbReference type="InterPro" id="IPR011324">
    <property type="entry name" value="Cytotoxic_necrot_fac-like_cat"/>
</dbReference>
<dbReference type="AlphaFoldDB" id="A0AAC9YQH4"/>
<dbReference type="KEGG" id="plan:A1s21148_02995"/>
<evidence type="ECO:0000256" key="10">
    <source>
        <dbReference type="ARBA" id="ARBA00048968"/>
    </source>
</evidence>
<comment type="catalytic activity">
    <reaction evidence="9">
        <text>adenosine + H2O + H(+) = inosine + NH4(+)</text>
        <dbReference type="Rhea" id="RHEA:24408"/>
        <dbReference type="ChEBI" id="CHEBI:15377"/>
        <dbReference type="ChEBI" id="CHEBI:15378"/>
        <dbReference type="ChEBI" id="CHEBI:16335"/>
        <dbReference type="ChEBI" id="CHEBI:17596"/>
        <dbReference type="ChEBI" id="CHEBI:28938"/>
        <dbReference type="EC" id="3.5.4.4"/>
    </reaction>
    <physiologicalReaction direction="left-to-right" evidence="9">
        <dbReference type="Rhea" id="RHEA:24409"/>
    </physiologicalReaction>
</comment>
<reference evidence="13 14" key="1">
    <citation type="submission" date="2016-07" db="EMBL/GenBank/DDBJ databases">
        <title>High microdiversification within the ubiquitous acI lineage of Actinobacteria.</title>
        <authorList>
            <person name="Neuenschwander S.M."/>
            <person name="Salcher M."/>
            <person name="Ghai R."/>
            <person name="Pernthaler J."/>
        </authorList>
    </citation>
    <scope>NUCLEOTIDE SEQUENCE [LARGE SCALE GENOMIC DNA]</scope>
    <source>
        <strain evidence="13">MMS-21-148</strain>
    </source>
</reference>
<keyword evidence="6" id="KW-0378">Hydrolase</keyword>
<sequence>MGTFFTDRLGGNSSGEFASLNLGDHVGDTPEVVTSNRALIAARFGPTQYMNQVHGNRVAIIEEVTDEIPTADALVTGIPGVTLAVMVADCIPLLLKSKEAVAAVHVGRKGLLNRVAEKAIDVMREISDAQVTAIIGPAICGKCYEVSKEIFSEVAASHPESASQTPSGTPSLDLISALISDLQKLGIKDIDNQSRCTLEHDDLYSYRRDGATGRQAGLVWL</sequence>
<evidence type="ECO:0000256" key="2">
    <source>
        <dbReference type="ARBA" id="ARBA00003215"/>
    </source>
</evidence>